<keyword evidence="3" id="KW-1185">Reference proteome</keyword>
<feature type="compositionally biased region" description="Basic and acidic residues" evidence="1">
    <location>
        <begin position="1003"/>
        <end position="1050"/>
    </location>
</feature>
<protein>
    <submittedName>
        <fullName evidence="2">Uncharacterized protein, isoform A</fullName>
    </submittedName>
</protein>
<evidence type="ECO:0000256" key="1">
    <source>
        <dbReference type="SAM" id="MobiDB-lite"/>
    </source>
</evidence>
<organism evidence="2 3">
    <name type="scientific">Drosophila virilis</name>
    <name type="common">Fruit fly</name>
    <dbReference type="NCBI Taxonomy" id="7244"/>
    <lineage>
        <taxon>Eukaryota</taxon>
        <taxon>Metazoa</taxon>
        <taxon>Ecdysozoa</taxon>
        <taxon>Arthropoda</taxon>
        <taxon>Hexapoda</taxon>
        <taxon>Insecta</taxon>
        <taxon>Pterygota</taxon>
        <taxon>Neoptera</taxon>
        <taxon>Endopterygota</taxon>
        <taxon>Diptera</taxon>
        <taxon>Brachycera</taxon>
        <taxon>Muscomorpha</taxon>
        <taxon>Ephydroidea</taxon>
        <taxon>Drosophilidae</taxon>
        <taxon>Drosophila</taxon>
    </lineage>
</organism>
<feature type="compositionally biased region" description="Acidic residues" evidence="1">
    <location>
        <begin position="730"/>
        <end position="746"/>
    </location>
</feature>
<dbReference type="HOGENOM" id="CLU_007188_0_0_1"/>
<sequence length="1275" mass="146422">MDIILPEQYNEQKFLDCASQIQYDEFNAKMFVFFANYSDVDVYQLIPDDRILQLIYGWDVCRLHTRECITEELGHIVRVLAHHTLHLWFSQEWMGSSESLKRMLLYYLSKGYRAFSKIKGLCDIDWQYLLNFQVNPWRLPYLQQLFANLLQNKHHVIEHAVQPATAEDETYLMQERLHLIILRLLKLFDAGSWEAVKQLSLRVLAAWLKCNPRVCTANLHPEQRSIILVGHLYLLTVFVADDNRGYMIDNMMYNIRFYAQSMQDASNAEAMGYTPARLIAQVCVRLGLGKDGFFEYIVFKNFNLSLVTSFAVMLEAYTSYVLGNQLLELMALNEHDFMTHMAQFKVLMHRYVEERENSERFLLNELQKLDAQRNSHALPHTVNLNLNYQQQICKGNRASNIGNYKNCDDDEKPLLDVDEELDRQIDPVFQNVPNNEEVLEFVYNLLAQRKFRGWQFAKIALLLKIIGQKLNTIEVWRYHPGLTTQFMLNLEHKLSDNYADLAKVFTEHGFMEAEFWLTAFYLHPTRSSYCEVKRCSRIKKKRKDEDEVSSRAAARAEKVDHIKYELLSSTIDVDEIVAITNHNSPVTDYDPIYKALQTLRLPRSILKDLLTVAFQPRNKRYSWALEWNTLHQRCSSLLKSTDLKRKFVALNMAEANDGLKFLKIDYEKYKNRPQLDYGTIEEGYENAVSTAEAEVELSLEDEEAAQKAAREKVEKDRKRCRIPTKFWEEVVSEDEEEEEQESDESEAYYTGTGRRTRVRAAALMANAMISDMDRTMRSGRRSPAAPTATAVAELTAEPPPPPASEKPQTAPEATTSQPPLEAPIQQRRSFGELLQSQAKYTNETSGFKAFADIWSFEKDEQISIENDDNVLMESNTLLSKFRSLQGLRRSTTATTADNNTQSRALEKSETSMEYCRVARTSSRCNSEADSLQSGTSTMAMHDANEFEEGQSEAVSGVSKELTPPPAPTSDFTMETEVLQLRGKFLTRDEATAKSLPSAGIQEVQKRTTAEAEAEPAEKHSEESSSKRIKTKHESRVETHIDDHNQTKEASEGSVHTAISQVNARLVEECLTRQAEVRLDMLTLQDIEKLRGLRVRVKRTNFLDYYREKRMQRDRSRPTSSSKQSHTHTEDSNASTPTSELQSGTSKSRKRFVHITSDSAAPTTRVMLAKPRFKQFKRFKHVTSDSSTSTDPEETSRPATLHRRRRGHKWIQTKSKSIHLKSEKAKHVTGDTDVIELSSDSLSSSVSPVPVTVTRFPVMVVPSELDPLYEEEVVPF</sequence>
<evidence type="ECO:0000313" key="2">
    <source>
        <dbReference type="EMBL" id="EDW69057.1"/>
    </source>
</evidence>
<feature type="compositionally biased region" description="Polar residues" evidence="1">
    <location>
        <begin position="1131"/>
        <end position="1145"/>
    </location>
</feature>
<dbReference type="KEGG" id="dvi:6623222"/>
<feature type="region of interest" description="Disordered" evidence="1">
    <location>
        <begin position="946"/>
        <end position="970"/>
    </location>
</feature>
<dbReference type="Proteomes" id="UP000008792">
    <property type="component" value="Unassembled WGS sequence"/>
</dbReference>
<evidence type="ECO:0000313" key="3">
    <source>
        <dbReference type="Proteomes" id="UP000008792"/>
    </source>
</evidence>
<proteinExistence type="predicted"/>
<dbReference type="OrthoDB" id="6427254at2759"/>
<dbReference type="AlphaFoldDB" id="B4LEA1"/>
<accession>B4LEA1</accession>
<gene>
    <name evidence="2" type="primary">Dvir\GJ12330</name>
    <name evidence="2" type="ORF">Dvir_GJ12330</name>
</gene>
<dbReference type="OMA" id="MEMDPLY"/>
<feature type="region of interest" description="Disordered" evidence="1">
    <location>
        <begin position="772"/>
        <end position="821"/>
    </location>
</feature>
<dbReference type="PhylomeDB" id="B4LEA1"/>
<reference evidence="2 3" key="1">
    <citation type="journal article" date="2007" name="Nature">
        <title>Evolution of genes and genomes on the Drosophila phylogeny.</title>
        <authorList>
            <consortium name="Drosophila 12 Genomes Consortium"/>
            <person name="Clark A.G."/>
            <person name="Eisen M.B."/>
            <person name="Smith D.R."/>
            <person name="Bergman C.M."/>
            <person name="Oliver B."/>
            <person name="Markow T.A."/>
            <person name="Kaufman T.C."/>
            <person name="Kellis M."/>
            <person name="Gelbart W."/>
            <person name="Iyer V.N."/>
            <person name="Pollard D.A."/>
            <person name="Sackton T.B."/>
            <person name="Larracuente A.M."/>
            <person name="Singh N.D."/>
            <person name="Abad J.P."/>
            <person name="Abt D.N."/>
            <person name="Adryan B."/>
            <person name="Aguade M."/>
            <person name="Akashi H."/>
            <person name="Anderson W.W."/>
            <person name="Aquadro C.F."/>
            <person name="Ardell D.H."/>
            <person name="Arguello R."/>
            <person name="Artieri C.G."/>
            <person name="Barbash D.A."/>
            <person name="Barker D."/>
            <person name="Barsanti P."/>
            <person name="Batterham P."/>
            <person name="Batzoglou S."/>
            <person name="Begun D."/>
            <person name="Bhutkar A."/>
            <person name="Blanco E."/>
            <person name="Bosak S.A."/>
            <person name="Bradley R.K."/>
            <person name="Brand A.D."/>
            <person name="Brent M.R."/>
            <person name="Brooks A.N."/>
            <person name="Brown R.H."/>
            <person name="Butlin R.K."/>
            <person name="Caggese C."/>
            <person name="Calvi B.R."/>
            <person name="Bernardo de Carvalho A."/>
            <person name="Caspi A."/>
            <person name="Castrezana S."/>
            <person name="Celniker S.E."/>
            <person name="Chang J.L."/>
            <person name="Chapple C."/>
            <person name="Chatterji S."/>
            <person name="Chinwalla A."/>
            <person name="Civetta A."/>
            <person name="Clifton S.W."/>
            <person name="Comeron J.M."/>
            <person name="Costello J.C."/>
            <person name="Coyne J.A."/>
            <person name="Daub J."/>
            <person name="David R.G."/>
            <person name="Delcher A.L."/>
            <person name="Delehaunty K."/>
            <person name="Do C.B."/>
            <person name="Ebling H."/>
            <person name="Edwards K."/>
            <person name="Eickbush T."/>
            <person name="Evans J.D."/>
            <person name="Filipski A."/>
            <person name="Findeiss S."/>
            <person name="Freyhult E."/>
            <person name="Fulton L."/>
            <person name="Fulton R."/>
            <person name="Garcia A.C."/>
            <person name="Gardiner A."/>
            <person name="Garfield D.A."/>
            <person name="Garvin B.E."/>
            <person name="Gibson G."/>
            <person name="Gilbert D."/>
            <person name="Gnerre S."/>
            <person name="Godfrey J."/>
            <person name="Good R."/>
            <person name="Gotea V."/>
            <person name="Gravely B."/>
            <person name="Greenberg A.J."/>
            <person name="Griffiths-Jones S."/>
            <person name="Gross S."/>
            <person name="Guigo R."/>
            <person name="Gustafson E.A."/>
            <person name="Haerty W."/>
            <person name="Hahn M.W."/>
            <person name="Halligan D.L."/>
            <person name="Halpern A.L."/>
            <person name="Halter G.M."/>
            <person name="Han M.V."/>
            <person name="Heger A."/>
            <person name="Hillier L."/>
            <person name="Hinrichs A.S."/>
            <person name="Holmes I."/>
            <person name="Hoskins R.A."/>
            <person name="Hubisz M.J."/>
            <person name="Hultmark D."/>
            <person name="Huntley M.A."/>
            <person name="Jaffe D.B."/>
            <person name="Jagadeeshan S."/>
            <person name="Jeck W.R."/>
            <person name="Johnson J."/>
            <person name="Jones C.D."/>
            <person name="Jordan W.C."/>
            <person name="Karpen G.H."/>
            <person name="Kataoka E."/>
            <person name="Keightley P.D."/>
            <person name="Kheradpour P."/>
            <person name="Kirkness E.F."/>
            <person name="Koerich L.B."/>
            <person name="Kristiansen K."/>
            <person name="Kudrna D."/>
            <person name="Kulathinal R.J."/>
            <person name="Kumar S."/>
            <person name="Kwok R."/>
            <person name="Lander E."/>
            <person name="Langley C.H."/>
            <person name="Lapoint R."/>
            <person name="Lazzaro B.P."/>
            <person name="Lee S.J."/>
            <person name="Levesque L."/>
            <person name="Li R."/>
            <person name="Lin C.F."/>
            <person name="Lin M.F."/>
            <person name="Lindblad-Toh K."/>
            <person name="Llopart A."/>
            <person name="Long M."/>
            <person name="Low L."/>
            <person name="Lozovsky E."/>
            <person name="Lu J."/>
            <person name="Luo M."/>
            <person name="Machado C.A."/>
            <person name="Makalowski W."/>
            <person name="Marzo M."/>
            <person name="Matsuda M."/>
            <person name="Matzkin L."/>
            <person name="McAllister B."/>
            <person name="McBride C.S."/>
            <person name="McKernan B."/>
            <person name="McKernan K."/>
            <person name="Mendez-Lago M."/>
            <person name="Minx P."/>
            <person name="Mollenhauer M.U."/>
            <person name="Montooth K."/>
            <person name="Mount S.M."/>
            <person name="Mu X."/>
            <person name="Myers E."/>
            <person name="Negre B."/>
            <person name="Newfeld S."/>
            <person name="Nielsen R."/>
            <person name="Noor M.A."/>
            <person name="O'Grady P."/>
            <person name="Pachter L."/>
            <person name="Papaceit M."/>
            <person name="Parisi M.J."/>
            <person name="Parisi M."/>
            <person name="Parts L."/>
            <person name="Pedersen J.S."/>
            <person name="Pesole G."/>
            <person name="Phillippy A.M."/>
            <person name="Ponting C.P."/>
            <person name="Pop M."/>
            <person name="Porcelli D."/>
            <person name="Powell J.R."/>
            <person name="Prohaska S."/>
            <person name="Pruitt K."/>
            <person name="Puig M."/>
            <person name="Quesneville H."/>
            <person name="Ram K.R."/>
            <person name="Rand D."/>
            <person name="Rasmussen M.D."/>
            <person name="Reed L.K."/>
            <person name="Reenan R."/>
            <person name="Reily A."/>
            <person name="Remington K.A."/>
            <person name="Rieger T.T."/>
            <person name="Ritchie M.G."/>
            <person name="Robin C."/>
            <person name="Rogers Y.H."/>
            <person name="Rohde C."/>
            <person name="Rozas J."/>
            <person name="Rubenfield M.J."/>
            <person name="Ruiz A."/>
            <person name="Russo S."/>
            <person name="Salzberg S.L."/>
            <person name="Sanchez-Gracia A."/>
            <person name="Saranga D.J."/>
            <person name="Sato H."/>
            <person name="Schaeffer S.W."/>
            <person name="Schatz M.C."/>
            <person name="Schlenke T."/>
            <person name="Schwartz R."/>
            <person name="Segarra C."/>
            <person name="Singh R.S."/>
            <person name="Sirot L."/>
            <person name="Sirota M."/>
            <person name="Sisneros N.B."/>
            <person name="Smith C.D."/>
            <person name="Smith T.F."/>
            <person name="Spieth J."/>
            <person name="Stage D.E."/>
            <person name="Stark A."/>
            <person name="Stephan W."/>
            <person name="Strausberg R.L."/>
            <person name="Strempel S."/>
            <person name="Sturgill D."/>
            <person name="Sutton G."/>
            <person name="Sutton G.G."/>
            <person name="Tao W."/>
            <person name="Teichmann S."/>
            <person name="Tobari Y.N."/>
            <person name="Tomimura Y."/>
            <person name="Tsolas J.M."/>
            <person name="Valente V.L."/>
            <person name="Venter E."/>
            <person name="Venter J.C."/>
            <person name="Vicario S."/>
            <person name="Vieira F.G."/>
            <person name="Vilella A.J."/>
            <person name="Villasante A."/>
            <person name="Walenz B."/>
            <person name="Wang J."/>
            <person name="Wasserman M."/>
            <person name="Watts T."/>
            <person name="Wilson D."/>
            <person name="Wilson R.K."/>
            <person name="Wing R.A."/>
            <person name="Wolfner M.F."/>
            <person name="Wong A."/>
            <person name="Wong G.K."/>
            <person name="Wu C.I."/>
            <person name="Wu G."/>
            <person name="Yamamoto D."/>
            <person name="Yang H.P."/>
            <person name="Yang S.P."/>
            <person name="Yorke J.A."/>
            <person name="Yoshida K."/>
            <person name="Zdobnov E."/>
            <person name="Zhang P."/>
            <person name="Zhang Y."/>
            <person name="Zimin A.V."/>
            <person name="Baldwin J."/>
            <person name="Abdouelleil A."/>
            <person name="Abdulkadir J."/>
            <person name="Abebe A."/>
            <person name="Abera B."/>
            <person name="Abreu J."/>
            <person name="Acer S.C."/>
            <person name="Aftuck L."/>
            <person name="Alexander A."/>
            <person name="An P."/>
            <person name="Anderson E."/>
            <person name="Anderson S."/>
            <person name="Arachi H."/>
            <person name="Azer M."/>
            <person name="Bachantsang P."/>
            <person name="Barry A."/>
            <person name="Bayul T."/>
            <person name="Berlin A."/>
            <person name="Bessette D."/>
            <person name="Bloom T."/>
            <person name="Blye J."/>
            <person name="Boguslavskiy L."/>
            <person name="Bonnet C."/>
            <person name="Boukhgalter B."/>
            <person name="Bourzgui I."/>
            <person name="Brown A."/>
            <person name="Cahill P."/>
            <person name="Channer S."/>
            <person name="Cheshatsang Y."/>
            <person name="Chuda L."/>
            <person name="Citroen M."/>
            <person name="Collymore A."/>
            <person name="Cooke P."/>
            <person name="Costello M."/>
            <person name="D'Aco K."/>
            <person name="Daza R."/>
            <person name="De Haan G."/>
            <person name="DeGray S."/>
            <person name="DeMaso C."/>
            <person name="Dhargay N."/>
            <person name="Dooley K."/>
            <person name="Dooley E."/>
            <person name="Doricent M."/>
            <person name="Dorje P."/>
            <person name="Dorjee K."/>
            <person name="Dupes A."/>
            <person name="Elong R."/>
            <person name="Falk J."/>
            <person name="Farina A."/>
            <person name="Faro S."/>
            <person name="Ferguson D."/>
            <person name="Fisher S."/>
            <person name="Foley C.D."/>
            <person name="Franke A."/>
            <person name="Friedrich D."/>
            <person name="Gadbois L."/>
            <person name="Gearin G."/>
            <person name="Gearin C.R."/>
            <person name="Giannoukos G."/>
            <person name="Goode T."/>
            <person name="Graham J."/>
            <person name="Grandbois E."/>
            <person name="Grewal S."/>
            <person name="Gyaltsen K."/>
            <person name="Hafez N."/>
            <person name="Hagos B."/>
            <person name="Hall J."/>
            <person name="Henson C."/>
            <person name="Hollinger A."/>
            <person name="Honan T."/>
            <person name="Huard M.D."/>
            <person name="Hughes L."/>
            <person name="Hurhula B."/>
            <person name="Husby M.E."/>
            <person name="Kamat A."/>
            <person name="Kanga B."/>
            <person name="Kashin S."/>
            <person name="Khazanovich D."/>
            <person name="Kisner P."/>
            <person name="Lance K."/>
            <person name="Lara M."/>
            <person name="Lee W."/>
            <person name="Lennon N."/>
            <person name="Letendre F."/>
            <person name="LeVine R."/>
            <person name="Lipovsky A."/>
            <person name="Liu X."/>
            <person name="Liu J."/>
            <person name="Liu S."/>
            <person name="Lokyitsang T."/>
            <person name="Lokyitsang Y."/>
            <person name="Lubonja R."/>
            <person name="Lui A."/>
            <person name="MacDonald P."/>
            <person name="Magnisalis V."/>
            <person name="Maru K."/>
            <person name="Matthews C."/>
            <person name="McCusker W."/>
            <person name="McDonough S."/>
            <person name="Mehta T."/>
            <person name="Meldrim J."/>
            <person name="Meneus L."/>
            <person name="Mihai O."/>
            <person name="Mihalev A."/>
            <person name="Mihova T."/>
            <person name="Mittelman R."/>
            <person name="Mlenga V."/>
            <person name="Montmayeur A."/>
            <person name="Mulrain L."/>
            <person name="Navidi A."/>
            <person name="Naylor J."/>
            <person name="Negash T."/>
            <person name="Nguyen T."/>
            <person name="Nguyen N."/>
            <person name="Nicol R."/>
            <person name="Norbu C."/>
            <person name="Norbu N."/>
            <person name="Novod N."/>
            <person name="O'Neill B."/>
            <person name="Osman S."/>
            <person name="Markiewicz E."/>
            <person name="Oyono O.L."/>
            <person name="Patti C."/>
            <person name="Phunkhang P."/>
            <person name="Pierre F."/>
            <person name="Priest M."/>
            <person name="Raghuraman S."/>
            <person name="Rege F."/>
            <person name="Reyes R."/>
            <person name="Rise C."/>
            <person name="Rogov P."/>
            <person name="Ross K."/>
            <person name="Ryan E."/>
            <person name="Settipalli S."/>
            <person name="Shea T."/>
            <person name="Sherpa N."/>
            <person name="Shi L."/>
            <person name="Shih D."/>
            <person name="Sparrow T."/>
            <person name="Spaulding J."/>
            <person name="Stalker J."/>
            <person name="Stange-Thomann N."/>
            <person name="Stavropoulos S."/>
            <person name="Stone C."/>
            <person name="Strader C."/>
            <person name="Tesfaye S."/>
            <person name="Thomson T."/>
            <person name="Thoulutsang Y."/>
            <person name="Thoulutsang D."/>
            <person name="Topham K."/>
            <person name="Topping I."/>
            <person name="Tsamla T."/>
            <person name="Vassiliev H."/>
            <person name="Vo A."/>
            <person name="Wangchuk T."/>
            <person name="Wangdi T."/>
            <person name="Weiand M."/>
            <person name="Wilkinson J."/>
            <person name="Wilson A."/>
            <person name="Yadav S."/>
            <person name="Young G."/>
            <person name="Yu Q."/>
            <person name="Zembek L."/>
            <person name="Zhong D."/>
            <person name="Zimmer A."/>
            <person name="Zwirko Z."/>
            <person name="Jaffe D.B."/>
            <person name="Alvarez P."/>
            <person name="Brockman W."/>
            <person name="Butler J."/>
            <person name="Chin C."/>
            <person name="Gnerre S."/>
            <person name="Grabherr M."/>
            <person name="Kleber M."/>
            <person name="Mauceli E."/>
            <person name="MacCallum I."/>
        </authorList>
    </citation>
    <scope>NUCLEOTIDE SEQUENCE [LARGE SCALE GENOMIC DNA]</scope>
    <source>
        <strain evidence="3">Tucson 15010-1051.87</strain>
    </source>
</reference>
<feature type="compositionally biased region" description="Basic and acidic residues" evidence="1">
    <location>
        <begin position="1107"/>
        <end position="1116"/>
    </location>
</feature>
<dbReference type="EMBL" id="CH940647">
    <property type="protein sequence ID" value="EDW69057.1"/>
    <property type="molecule type" value="Genomic_DNA"/>
</dbReference>
<feature type="region of interest" description="Disordered" evidence="1">
    <location>
        <begin position="990"/>
        <end position="1055"/>
    </location>
</feature>
<dbReference type="eggNOG" id="ENOG502QT0I">
    <property type="taxonomic scope" value="Eukaryota"/>
</dbReference>
<name>B4LEA1_DROVI</name>
<feature type="region of interest" description="Disordered" evidence="1">
    <location>
        <begin position="1179"/>
        <end position="1208"/>
    </location>
</feature>
<feature type="compositionally biased region" description="Polar residues" evidence="1">
    <location>
        <begin position="891"/>
        <end position="903"/>
    </location>
</feature>
<feature type="compositionally biased region" description="Low complexity" evidence="1">
    <location>
        <begin position="783"/>
        <end position="796"/>
    </location>
</feature>
<dbReference type="InParanoid" id="B4LEA1"/>
<feature type="region of interest" description="Disordered" evidence="1">
    <location>
        <begin position="730"/>
        <end position="752"/>
    </location>
</feature>
<feature type="region of interest" description="Disordered" evidence="1">
    <location>
        <begin position="891"/>
        <end position="911"/>
    </location>
</feature>
<feature type="compositionally biased region" description="Basic residues" evidence="1">
    <location>
        <begin position="1199"/>
        <end position="1208"/>
    </location>
</feature>
<dbReference type="FunCoup" id="B4LEA1">
    <property type="interactions" value="120"/>
</dbReference>
<feature type="region of interest" description="Disordered" evidence="1">
    <location>
        <begin position="1107"/>
        <end position="1157"/>
    </location>
</feature>